<accession>A0A368SDQ8</accession>
<sequence length="71" mass="7731">MEGTGTNSEGGMIFRRWTLGVSKTQKHHHCSWAGGRHAGSKEISARSLLRGEGKLSNLKTKLMTSTSCIKT</sequence>
<protein>
    <submittedName>
        <fullName evidence="1">Uncharacterized protein</fullName>
    </submittedName>
</protein>
<name>A0A368SDQ8_SETIT</name>
<gene>
    <name evidence="1" type="ORF">SETIT_9G066600v2</name>
</gene>
<dbReference type="EMBL" id="CM003536">
    <property type="protein sequence ID" value="RCV40585.1"/>
    <property type="molecule type" value="Genomic_DNA"/>
</dbReference>
<dbReference type="AlphaFoldDB" id="A0A368SDQ8"/>
<evidence type="ECO:0000313" key="1">
    <source>
        <dbReference type="EMBL" id="RCV40585.1"/>
    </source>
</evidence>
<organism evidence="1">
    <name type="scientific">Setaria italica</name>
    <name type="common">Foxtail millet</name>
    <name type="synonym">Panicum italicum</name>
    <dbReference type="NCBI Taxonomy" id="4555"/>
    <lineage>
        <taxon>Eukaryota</taxon>
        <taxon>Viridiplantae</taxon>
        <taxon>Streptophyta</taxon>
        <taxon>Embryophyta</taxon>
        <taxon>Tracheophyta</taxon>
        <taxon>Spermatophyta</taxon>
        <taxon>Magnoliopsida</taxon>
        <taxon>Liliopsida</taxon>
        <taxon>Poales</taxon>
        <taxon>Poaceae</taxon>
        <taxon>PACMAD clade</taxon>
        <taxon>Panicoideae</taxon>
        <taxon>Panicodae</taxon>
        <taxon>Paniceae</taxon>
        <taxon>Cenchrinae</taxon>
        <taxon>Setaria</taxon>
    </lineage>
</organism>
<proteinExistence type="predicted"/>
<reference evidence="1" key="1">
    <citation type="journal article" date="2012" name="Nat. Biotechnol.">
        <title>Reference genome sequence of the model plant Setaria.</title>
        <authorList>
            <person name="Bennetzen J.L."/>
            <person name="Schmutz J."/>
            <person name="Wang H."/>
            <person name="Percifield R."/>
            <person name="Hawkins J."/>
            <person name="Pontaroli A.C."/>
            <person name="Estep M."/>
            <person name="Feng L."/>
            <person name="Vaughn J.N."/>
            <person name="Grimwood J."/>
            <person name="Jenkins J."/>
            <person name="Barry K."/>
            <person name="Lindquist E."/>
            <person name="Hellsten U."/>
            <person name="Deshpande S."/>
            <person name="Wang X."/>
            <person name="Wu X."/>
            <person name="Mitros T."/>
            <person name="Triplett J."/>
            <person name="Yang X."/>
            <person name="Ye C.Y."/>
            <person name="Mauro-Herrera M."/>
            <person name="Wang L."/>
            <person name="Li P."/>
            <person name="Sharma M."/>
            <person name="Sharma R."/>
            <person name="Ronald P.C."/>
            <person name="Panaud O."/>
            <person name="Kellogg E.A."/>
            <person name="Brutnell T.P."/>
            <person name="Doust A.N."/>
            <person name="Tuskan G.A."/>
            <person name="Rokhsar D."/>
            <person name="Devos K.M."/>
        </authorList>
    </citation>
    <scope>NUCLEOTIDE SEQUENCE [LARGE SCALE GENOMIC DNA]</scope>
    <source>
        <strain evidence="1">Yugu1</strain>
    </source>
</reference>
<reference evidence="1" key="2">
    <citation type="submission" date="2015-07" db="EMBL/GenBank/DDBJ databases">
        <authorList>
            <person name="Noorani M."/>
        </authorList>
    </citation>
    <scope>NUCLEOTIDE SEQUENCE</scope>
    <source>
        <strain evidence="1">Yugu1</strain>
    </source>
</reference>